<accession>A0A7T0LMS7</accession>
<proteinExistence type="predicted"/>
<keyword evidence="5" id="KW-1185">Reference proteome</keyword>
<dbReference type="InterPro" id="IPR027806">
    <property type="entry name" value="HARBI1_dom"/>
</dbReference>
<evidence type="ECO:0000256" key="2">
    <source>
        <dbReference type="ARBA" id="ARBA00022723"/>
    </source>
</evidence>
<comment type="cofactor">
    <cofactor evidence="1">
        <name>a divalent metal cation</name>
        <dbReference type="ChEBI" id="CHEBI:60240"/>
    </cofactor>
</comment>
<sequence>MMGVSQPTISRAVCALTALTGQALEGWLLTAQEIDPRQSYVLDGTPLPCWAWKDHNGLYSGKHRRTGLSLQVLVTLDGRLVWAADPLPGSAHDVRALDVSGLLEVLDPATIIADKGYIGRGLITPPKKTSNTQRSELDKEHARDINKIRYVVERLIAHLKNCRILATSYRPPHHTHKEIITATLSLFTYATN</sequence>
<protein>
    <submittedName>
        <fullName evidence="4">Transposase</fullName>
    </submittedName>
</protein>
<feature type="domain" description="DDE Tnp4" evidence="3">
    <location>
        <begin position="42"/>
        <end position="186"/>
    </location>
</feature>
<organism evidence="4 5">
    <name type="scientific">Actinomyces respiraculi</name>
    <dbReference type="NCBI Taxonomy" id="2744574"/>
    <lineage>
        <taxon>Bacteria</taxon>
        <taxon>Bacillati</taxon>
        <taxon>Actinomycetota</taxon>
        <taxon>Actinomycetes</taxon>
        <taxon>Actinomycetales</taxon>
        <taxon>Actinomycetaceae</taxon>
        <taxon>Actinomyces</taxon>
    </lineage>
</organism>
<evidence type="ECO:0000313" key="4">
    <source>
        <dbReference type="EMBL" id="QPL06659.1"/>
    </source>
</evidence>
<name>A0A7T0LMS7_9ACTO</name>
<evidence type="ECO:0000313" key="5">
    <source>
        <dbReference type="Proteomes" id="UP000594637"/>
    </source>
</evidence>
<gene>
    <name evidence="4" type="ORF">ID810_08790</name>
</gene>
<dbReference type="Pfam" id="PF13359">
    <property type="entry name" value="DDE_Tnp_4"/>
    <property type="match status" value="1"/>
</dbReference>
<dbReference type="AlphaFoldDB" id="A0A7T0LMS7"/>
<evidence type="ECO:0000259" key="3">
    <source>
        <dbReference type="Pfam" id="PF13359"/>
    </source>
</evidence>
<dbReference type="Proteomes" id="UP000594637">
    <property type="component" value="Chromosome"/>
</dbReference>
<dbReference type="KEGG" id="arep:ID810_08790"/>
<reference evidence="4 5" key="1">
    <citation type="submission" date="2020-11" db="EMBL/GenBank/DDBJ databases">
        <title>Actinomyces sp. ZJ750.</title>
        <authorList>
            <person name="Zhou J."/>
        </authorList>
    </citation>
    <scope>NUCLEOTIDE SEQUENCE [LARGE SCALE GENOMIC DNA]</scope>
    <source>
        <strain evidence="4 5">ZJ750</strain>
    </source>
</reference>
<evidence type="ECO:0000256" key="1">
    <source>
        <dbReference type="ARBA" id="ARBA00001968"/>
    </source>
</evidence>
<keyword evidence="2" id="KW-0479">Metal-binding</keyword>
<dbReference type="EMBL" id="CP063989">
    <property type="protein sequence ID" value="QPL06659.1"/>
    <property type="molecule type" value="Genomic_DNA"/>
</dbReference>
<dbReference type="GO" id="GO:0046872">
    <property type="term" value="F:metal ion binding"/>
    <property type="evidence" value="ECO:0007669"/>
    <property type="project" value="UniProtKB-KW"/>
</dbReference>